<dbReference type="Gene3D" id="3.30.900.20">
    <property type="match status" value="1"/>
</dbReference>
<gene>
    <name evidence="1" type="ORF">Ciccas_012167</name>
</gene>
<organism evidence="1 2">
    <name type="scientific">Cichlidogyrus casuarinus</name>
    <dbReference type="NCBI Taxonomy" id="1844966"/>
    <lineage>
        <taxon>Eukaryota</taxon>
        <taxon>Metazoa</taxon>
        <taxon>Spiralia</taxon>
        <taxon>Lophotrochozoa</taxon>
        <taxon>Platyhelminthes</taxon>
        <taxon>Monogenea</taxon>
        <taxon>Monopisthocotylea</taxon>
        <taxon>Dactylogyridea</taxon>
        <taxon>Ancyrocephalidae</taxon>
        <taxon>Cichlidogyrus</taxon>
    </lineage>
</organism>
<dbReference type="EMBL" id="JBJKFK010004081">
    <property type="protein sequence ID" value="KAL3309287.1"/>
    <property type="molecule type" value="Genomic_DNA"/>
</dbReference>
<comment type="caution">
    <text evidence="1">The sequence shown here is derived from an EMBL/GenBank/DDBJ whole genome shotgun (WGS) entry which is preliminary data.</text>
</comment>
<sequence length="171" mass="20272">MDITELPFYTSSFSNTEKCFLFMSFLRHILWSSNQFDDHLILDKHKYKTFLELQTQKLTHTEHIAHDKYLDMKKFLLSLTMQPSFTSATTKLTPTKFHIMVHFQKTFKSTWFHPKIQFKLSRTTPIHVFRPIPNADNTMDIEAPPSVNFDFLYQPEQDCIWYSSPVIIQGS</sequence>
<dbReference type="InterPro" id="IPR053729">
    <property type="entry name" value="MAD2L1BP_domain_sf"/>
</dbReference>
<evidence type="ECO:0000313" key="1">
    <source>
        <dbReference type="EMBL" id="KAL3309287.1"/>
    </source>
</evidence>
<dbReference type="Proteomes" id="UP001626550">
    <property type="component" value="Unassembled WGS sequence"/>
</dbReference>
<proteinExistence type="predicted"/>
<protein>
    <submittedName>
        <fullName evidence="1">Uncharacterized protein</fullName>
    </submittedName>
</protein>
<keyword evidence="2" id="KW-1185">Reference proteome</keyword>
<evidence type="ECO:0000313" key="2">
    <source>
        <dbReference type="Proteomes" id="UP001626550"/>
    </source>
</evidence>
<reference evidence="1 2" key="1">
    <citation type="submission" date="2024-11" db="EMBL/GenBank/DDBJ databases">
        <title>Adaptive evolution of stress response genes in parasites aligns with host niche diversity.</title>
        <authorList>
            <person name="Hahn C."/>
            <person name="Resl P."/>
        </authorList>
    </citation>
    <scope>NUCLEOTIDE SEQUENCE [LARGE SCALE GENOMIC DNA]</scope>
    <source>
        <strain evidence="1">EGGRZ-B1_66</strain>
        <tissue evidence="1">Body</tissue>
    </source>
</reference>
<accession>A0ABD2PP72</accession>
<dbReference type="AlphaFoldDB" id="A0ABD2PP72"/>
<name>A0ABD2PP72_9PLAT</name>